<dbReference type="EMBL" id="CP002780">
    <property type="protein sequence ID" value="AEG60578.1"/>
    <property type="molecule type" value="Genomic_DNA"/>
</dbReference>
<feature type="binding site" evidence="9">
    <location>
        <begin position="66"/>
        <end position="75"/>
    </location>
    <ligand>
        <name>substrate</name>
    </ligand>
</feature>
<dbReference type="NCBIfam" id="TIGR01740">
    <property type="entry name" value="pyrF"/>
    <property type="match status" value="1"/>
</dbReference>
<dbReference type="SMART" id="SM00934">
    <property type="entry name" value="OMPdecase"/>
    <property type="match status" value="1"/>
</dbReference>
<evidence type="ECO:0000256" key="10">
    <source>
        <dbReference type="PIRSR" id="PIRSR614732-1"/>
    </source>
</evidence>
<feature type="active site" description="For OMPdecase activity" evidence="10">
    <location>
        <position position="68"/>
    </location>
</feature>
<evidence type="ECO:0000256" key="1">
    <source>
        <dbReference type="ARBA" id="ARBA00002356"/>
    </source>
</evidence>
<dbReference type="HOGENOM" id="CLU_067069_1_0_9"/>
<sequence>MTAKAEEARKRLIVALDVDTAEQAESLARQLSPWAGMFKVGMQLFYSAGPDVVKRLKDQGLKVFLDLKLHDIPNTVAQAARALTGLGADILNVHAAGGLSMMRAAGQAVAERAAQLRIPAPMVIAVTVLTSIDQTVFNREMGQPGEVQERVMAWARLTQEAGLAGVVASPRETGLIREACGPDFAVVTPGIRPAWSLSGDQRRVLSPAEALALGSSYLVVGRPITAAANPEEAARKVLAEMTGGC</sequence>
<dbReference type="SUPFAM" id="SSF51366">
    <property type="entry name" value="Ribulose-phoshate binding barrel"/>
    <property type="match status" value="1"/>
</dbReference>
<dbReference type="KEGG" id="dru:Desru_2335"/>
<accession>F6DMB1</accession>
<keyword evidence="15" id="KW-1185">Reference proteome</keyword>
<evidence type="ECO:0000259" key="13">
    <source>
        <dbReference type="SMART" id="SM00934"/>
    </source>
</evidence>
<evidence type="ECO:0000256" key="4">
    <source>
        <dbReference type="ARBA" id="ARBA00022793"/>
    </source>
</evidence>
<feature type="active site" description="For OMPdecase activity" evidence="10">
    <location>
        <position position="71"/>
    </location>
</feature>
<evidence type="ECO:0000256" key="6">
    <source>
        <dbReference type="ARBA" id="ARBA00023239"/>
    </source>
</evidence>
<dbReference type="InterPro" id="IPR047596">
    <property type="entry name" value="OMPdecase_bac"/>
</dbReference>
<feature type="binding site" evidence="9 11">
    <location>
        <position position="222"/>
    </location>
    <ligand>
        <name>substrate</name>
    </ligand>
</feature>
<comment type="subunit">
    <text evidence="3 9">Homodimer.</text>
</comment>
<dbReference type="InterPro" id="IPR011060">
    <property type="entry name" value="RibuloseP-bd_barrel"/>
</dbReference>
<dbReference type="GO" id="GO:0004590">
    <property type="term" value="F:orotidine-5'-phosphate decarboxylase activity"/>
    <property type="evidence" value="ECO:0007669"/>
    <property type="project" value="UniProtKB-UniRule"/>
</dbReference>
<dbReference type="CDD" id="cd04725">
    <property type="entry name" value="OMP_decarboxylase_like"/>
    <property type="match status" value="1"/>
</dbReference>
<evidence type="ECO:0000256" key="12">
    <source>
        <dbReference type="RuleBase" id="RU000512"/>
    </source>
</evidence>
<dbReference type="PANTHER" id="PTHR32119:SF2">
    <property type="entry name" value="OROTIDINE 5'-PHOSPHATE DECARBOXYLASE"/>
    <property type="match status" value="1"/>
</dbReference>
<keyword evidence="6 9" id="KW-0456">Lyase</keyword>
<evidence type="ECO:0000256" key="9">
    <source>
        <dbReference type="HAMAP-Rule" id="MF_01200"/>
    </source>
</evidence>
<feature type="binding site" evidence="9 11">
    <location>
        <position position="39"/>
    </location>
    <ligand>
        <name>substrate</name>
    </ligand>
</feature>
<evidence type="ECO:0000256" key="8">
    <source>
        <dbReference type="ARBA" id="ARBA00061012"/>
    </source>
</evidence>
<dbReference type="STRING" id="696281.Desru_2335"/>
<dbReference type="Proteomes" id="UP000009234">
    <property type="component" value="Chromosome"/>
</dbReference>
<reference evidence="15" key="1">
    <citation type="submission" date="2011-05" db="EMBL/GenBank/DDBJ databases">
        <title>Complete sequence of Desulfotomaculum ruminis DSM 2154.</title>
        <authorList>
            <person name="Lucas S."/>
            <person name="Copeland A."/>
            <person name="Lapidus A."/>
            <person name="Cheng J.-F."/>
            <person name="Goodwin L."/>
            <person name="Pitluck S."/>
            <person name="Lu M."/>
            <person name="Detter J.C."/>
            <person name="Han C."/>
            <person name="Tapia R."/>
            <person name="Land M."/>
            <person name="Hauser L."/>
            <person name="Kyrpides N."/>
            <person name="Ivanova N."/>
            <person name="Mikhailova N."/>
            <person name="Pagani I."/>
            <person name="Stams A.J.M."/>
            <person name="Plugge C.M."/>
            <person name="Muyzer G."/>
            <person name="Kuever J."/>
            <person name="Parshina S.N."/>
            <person name="Ivanova A.E."/>
            <person name="Nazina T.N."/>
            <person name="Brambilla E."/>
            <person name="Spring S."/>
            <person name="Klenk H.-P."/>
            <person name="Woyke T."/>
        </authorList>
    </citation>
    <scope>NUCLEOTIDE SEQUENCE [LARGE SCALE GENOMIC DNA]</scope>
    <source>
        <strain evidence="15">ATCC 23193 / DSM 2154 / NCIB 8452 / DL</strain>
    </source>
</reference>
<dbReference type="InterPro" id="IPR013785">
    <property type="entry name" value="Aldolase_TIM"/>
</dbReference>
<dbReference type="InterPro" id="IPR001754">
    <property type="entry name" value="OMPdeCOase_dom"/>
</dbReference>
<feature type="binding site" evidence="9 11">
    <location>
        <position position="130"/>
    </location>
    <ligand>
        <name>substrate</name>
    </ligand>
</feature>
<evidence type="ECO:0000313" key="14">
    <source>
        <dbReference type="EMBL" id="AEG60578.1"/>
    </source>
</evidence>
<dbReference type="OrthoDB" id="9806203at2"/>
<dbReference type="Gene3D" id="3.20.20.70">
    <property type="entry name" value="Aldolase class I"/>
    <property type="match status" value="1"/>
</dbReference>
<evidence type="ECO:0000313" key="15">
    <source>
        <dbReference type="Proteomes" id="UP000009234"/>
    </source>
</evidence>
<protein>
    <recommendedName>
        <fullName evidence="9">Orotidine 5'-phosphate decarboxylase</fullName>
        <ecNumber evidence="9">4.1.1.23</ecNumber>
    </recommendedName>
    <alternativeName>
        <fullName evidence="9">OMP decarboxylase</fullName>
        <shortName evidence="9">OMPDCase</shortName>
        <shortName evidence="9">OMPdecase</shortName>
    </alternativeName>
</protein>
<evidence type="ECO:0000256" key="7">
    <source>
        <dbReference type="ARBA" id="ARBA00049157"/>
    </source>
</evidence>
<comment type="similarity">
    <text evidence="8 9">Belongs to the OMP decarboxylase family. Type 1 subfamily.</text>
</comment>
<evidence type="ECO:0000256" key="2">
    <source>
        <dbReference type="ARBA" id="ARBA00004861"/>
    </source>
</evidence>
<keyword evidence="4 9" id="KW-0210">Decarboxylase</keyword>
<dbReference type="HAMAP" id="MF_01200_B">
    <property type="entry name" value="OMPdecase_type1_B"/>
    <property type="match status" value="1"/>
</dbReference>
<feature type="domain" description="Orotidine 5'-phosphate decarboxylase" evidence="13">
    <location>
        <begin position="11"/>
        <end position="237"/>
    </location>
</feature>
<dbReference type="NCBIfam" id="NF001273">
    <property type="entry name" value="PRK00230.1"/>
    <property type="match status" value="1"/>
</dbReference>
<dbReference type="InterPro" id="IPR018089">
    <property type="entry name" value="OMPdecase_AS"/>
</dbReference>
<gene>
    <name evidence="9" type="primary">pyrF</name>
    <name evidence="14" type="ordered locus">Desru_2335</name>
</gene>
<feature type="active site" description="Proton donor" evidence="9">
    <location>
        <position position="68"/>
    </location>
</feature>
<reference evidence="14 15" key="2">
    <citation type="journal article" date="2012" name="Stand. Genomic Sci.">
        <title>Complete genome sequence of the sulfate-reducing firmicute Desulfotomaculum ruminis type strain (DL(T)).</title>
        <authorList>
            <person name="Spring S."/>
            <person name="Visser M."/>
            <person name="Lu M."/>
            <person name="Copeland A."/>
            <person name="Lapidus A."/>
            <person name="Lucas S."/>
            <person name="Cheng J.F."/>
            <person name="Han C."/>
            <person name="Tapia R."/>
            <person name="Goodwin L.A."/>
            <person name="Pitluck S."/>
            <person name="Ivanova N."/>
            <person name="Land M."/>
            <person name="Hauser L."/>
            <person name="Larimer F."/>
            <person name="Rohde M."/>
            <person name="Goker M."/>
            <person name="Detter J.C."/>
            <person name="Kyrpides N.C."/>
            <person name="Woyke T."/>
            <person name="Schaap P.J."/>
            <person name="Plugge C.M."/>
            <person name="Muyzer G."/>
            <person name="Kuever J."/>
            <person name="Pereira I.A."/>
            <person name="Parshina S.N."/>
            <person name="Bernier-Latmani R."/>
            <person name="Stams A.J."/>
            <person name="Klenk H.P."/>
        </authorList>
    </citation>
    <scope>NUCLEOTIDE SEQUENCE [LARGE SCALE GENOMIC DNA]</scope>
    <source>
        <strain evidence="15">ATCC 23193 / DSM 2154 / NCIB 8452 / DL</strain>
    </source>
</reference>
<dbReference type="Pfam" id="PF00215">
    <property type="entry name" value="OMPdecase"/>
    <property type="match status" value="1"/>
</dbReference>
<feature type="binding site" evidence="9 11">
    <location>
        <position position="17"/>
    </location>
    <ligand>
        <name>substrate</name>
    </ligand>
</feature>
<name>F6DMB1_DESRL</name>
<dbReference type="EC" id="4.1.1.23" evidence="9"/>
<dbReference type="GO" id="GO:0044205">
    <property type="term" value="P:'de novo' UMP biosynthetic process"/>
    <property type="evidence" value="ECO:0007669"/>
    <property type="project" value="UniProtKB-UniRule"/>
</dbReference>
<dbReference type="FunFam" id="3.20.20.70:FF:000015">
    <property type="entry name" value="Orotidine 5'-phosphate decarboxylase"/>
    <property type="match status" value="1"/>
</dbReference>
<dbReference type="RefSeq" id="WP_013842334.1">
    <property type="nucleotide sequence ID" value="NC_015589.1"/>
</dbReference>
<dbReference type="AlphaFoldDB" id="F6DMB1"/>
<evidence type="ECO:0000256" key="5">
    <source>
        <dbReference type="ARBA" id="ARBA00022975"/>
    </source>
</evidence>
<evidence type="ECO:0000256" key="11">
    <source>
        <dbReference type="PIRSR" id="PIRSR614732-2"/>
    </source>
</evidence>
<feature type="active site" description="For OMPdecase activity" evidence="10">
    <location>
        <position position="66"/>
    </location>
</feature>
<dbReference type="InterPro" id="IPR014732">
    <property type="entry name" value="OMPdecase"/>
</dbReference>
<dbReference type="GO" id="GO:0005829">
    <property type="term" value="C:cytosol"/>
    <property type="evidence" value="ECO:0007669"/>
    <property type="project" value="TreeGrafter"/>
</dbReference>
<evidence type="ECO:0000256" key="3">
    <source>
        <dbReference type="ARBA" id="ARBA00011738"/>
    </source>
</evidence>
<organism evidence="14 15">
    <name type="scientific">Desulforamulus ruminis (strain ATCC 23193 / DSM 2154 / NCIMB 8452 / DL)</name>
    <name type="common">Desulfotomaculum ruminis</name>
    <dbReference type="NCBI Taxonomy" id="696281"/>
    <lineage>
        <taxon>Bacteria</taxon>
        <taxon>Bacillati</taxon>
        <taxon>Bacillota</taxon>
        <taxon>Clostridia</taxon>
        <taxon>Eubacteriales</taxon>
        <taxon>Peptococcaceae</taxon>
        <taxon>Desulforamulus</taxon>
    </lineage>
</organism>
<feature type="binding site" evidence="9 11">
    <location>
        <position position="221"/>
    </location>
    <ligand>
        <name>substrate</name>
    </ligand>
</feature>
<comment type="catalytic activity">
    <reaction evidence="7 9 12">
        <text>orotidine 5'-phosphate + H(+) = UMP + CO2</text>
        <dbReference type="Rhea" id="RHEA:11596"/>
        <dbReference type="ChEBI" id="CHEBI:15378"/>
        <dbReference type="ChEBI" id="CHEBI:16526"/>
        <dbReference type="ChEBI" id="CHEBI:57538"/>
        <dbReference type="ChEBI" id="CHEBI:57865"/>
        <dbReference type="EC" id="4.1.1.23"/>
    </reaction>
</comment>
<comment type="pathway">
    <text evidence="2 9 12">Pyrimidine metabolism; UMP biosynthesis via de novo pathway; UMP from orotate: step 2/2.</text>
</comment>
<dbReference type="UniPathway" id="UPA00070">
    <property type="reaction ID" value="UER00120"/>
</dbReference>
<dbReference type="GO" id="GO:0006207">
    <property type="term" value="P:'de novo' pyrimidine nucleobase biosynthetic process"/>
    <property type="evidence" value="ECO:0007669"/>
    <property type="project" value="InterPro"/>
</dbReference>
<comment type="function">
    <text evidence="1 9">Catalyzes the decarboxylation of orotidine 5'-monophosphate (OMP) to uridine 5'-monophosphate (UMP).</text>
</comment>
<proteinExistence type="inferred from homology"/>
<feature type="binding site" evidence="9 11">
    <location>
        <position position="201"/>
    </location>
    <ligand>
        <name>substrate</name>
    </ligand>
</feature>
<dbReference type="PANTHER" id="PTHR32119">
    <property type="entry name" value="OROTIDINE 5'-PHOSPHATE DECARBOXYLASE"/>
    <property type="match status" value="1"/>
</dbReference>
<dbReference type="eggNOG" id="COG0284">
    <property type="taxonomic scope" value="Bacteria"/>
</dbReference>
<feature type="binding site" evidence="9 11">
    <location>
        <position position="192"/>
    </location>
    <ligand>
        <name>substrate</name>
    </ligand>
</feature>
<dbReference type="PROSITE" id="PS00156">
    <property type="entry name" value="OMPDECASE"/>
    <property type="match status" value="1"/>
</dbReference>
<keyword evidence="5 9" id="KW-0665">Pyrimidine biosynthesis</keyword>